<dbReference type="EMBL" id="JACOGG010000004">
    <property type="protein sequence ID" value="MBC3934840.1"/>
    <property type="molecule type" value="Genomic_DNA"/>
</dbReference>
<feature type="domain" description="DUF2087" evidence="1">
    <location>
        <begin position="206"/>
        <end position="271"/>
    </location>
</feature>
<dbReference type="InterPro" id="IPR018656">
    <property type="entry name" value="DUF2087"/>
</dbReference>
<comment type="caution">
    <text evidence="2">The sequence shown here is derived from an EMBL/GenBank/DDBJ whole genome shotgun (WGS) entry which is preliminary data.</text>
</comment>
<organism evidence="2 3">
    <name type="scientific">Undibacterium rugosum</name>
    <dbReference type="NCBI Taxonomy" id="2762291"/>
    <lineage>
        <taxon>Bacteria</taxon>
        <taxon>Pseudomonadati</taxon>
        <taxon>Pseudomonadota</taxon>
        <taxon>Betaproteobacteria</taxon>
        <taxon>Burkholderiales</taxon>
        <taxon>Oxalobacteraceae</taxon>
        <taxon>Undibacterium</taxon>
    </lineage>
</organism>
<dbReference type="Proteomes" id="UP000612361">
    <property type="component" value="Unassembled WGS sequence"/>
</dbReference>
<proteinExistence type="predicted"/>
<keyword evidence="3" id="KW-1185">Reference proteome</keyword>
<gene>
    <name evidence="2" type="ORF">H8K47_05655</name>
</gene>
<evidence type="ECO:0000313" key="3">
    <source>
        <dbReference type="Proteomes" id="UP000612361"/>
    </source>
</evidence>
<dbReference type="RefSeq" id="WP_186880445.1">
    <property type="nucleotide sequence ID" value="NZ_JACOGG010000004.1"/>
</dbReference>
<name>A0A923I1W0_9BURK</name>
<evidence type="ECO:0000313" key="2">
    <source>
        <dbReference type="EMBL" id="MBC3934840.1"/>
    </source>
</evidence>
<evidence type="ECO:0000259" key="1">
    <source>
        <dbReference type="Pfam" id="PF09860"/>
    </source>
</evidence>
<dbReference type="Pfam" id="PF09860">
    <property type="entry name" value="DUF2087"/>
    <property type="match status" value="1"/>
</dbReference>
<sequence length="280" mass="32521">MNSLIQEMKTRARLLLKLLQQGHAPACKHALVLSRQQHWTLPECWQLRHSLNLCAAELGFQHWEHALQVLSGKAAPGSDMATLWHGNEVAGLTNLWFSEYAEARQCAERDASLFLLPYRKQFMLVRSEYLQALGLTADAGVWDGIQRDLVQAYATPAWQQLVLQRLRYTRTERLHQRWNVQQANLDLHSNAQEAARVMASFVRDGRLLSIPQQRKKRLVILHWLLAQLDQHRPYPEAELNQFLLQFHEDCATLRREMIMHGLMQRENAVYWCVTAANKES</sequence>
<reference evidence="2" key="1">
    <citation type="submission" date="2020-08" db="EMBL/GenBank/DDBJ databases">
        <title>Novel species isolated from subtropical streams in China.</title>
        <authorList>
            <person name="Lu H."/>
        </authorList>
    </citation>
    <scope>NUCLEOTIDE SEQUENCE</scope>
    <source>
        <strain evidence="2">CY7W</strain>
    </source>
</reference>
<accession>A0A923I1W0</accession>
<dbReference type="AlphaFoldDB" id="A0A923I1W0"/>
<protein>
    <submittedName>
        <fullName evidence="2">DUF2087 domain-containing protein</fullName>
    </submittedName>
</protein>